<evidence type="ECO:0000313" key="5">
    <source>
        <dbReference type="Proteomes" id="UP001627154"/>
    </source>
</evidence>
<keyword evidence="1" id="KW-0677">Repeat</keyword>
<dbReference type="PROSITE" id="PS50297">
    <property type="entry name" value="ANK_REP_REGION"/>
    <property type="match status" value="3"/>
</dbReference>
<gene>
    <name evidence="4" type="ORF">TKK_006423</name>
</gene>
<feature type="repeat" description="ANK" evidence="3">
    <location>
        <begin position="244"/>
        <end position="276"/>
    </location>
</feature>
<dbReference type="InterPro" id="IPR002110">
    <property type="entry name" value="Ankyrin_rpt"/>
</dbReference>
<keyword evidence="2 3" id="KW-0040">ANK repeat</keyword>
<dbReference type="AlphaFoldDB" id="A0ABD2X5T2"/>
<sequence>MSEAKKRKMLEIEESREQKRSRFIEMFMEEEDWPDEDLVAFIVDEFDGNVEDINWILKTALTEDEPSLSSGQIVEVLVENNIELQVLNDLGQTAIHIAANNEDLTTMELLFKCAGNENLSDKEGFTYLHAACMSGCSEIVQKFIDHGANVNLTFEKNGRLESPLGLCIKYGSDEVLKLLLNNGADLKLLCDWSEDALKGLKSIRPLRYYYGRSCPLTIIANHHLNELLKHKKNSETIENRGDSEGFTYLHGACMAGNIEMVQKFIDQKVDLDLIWRLPNGKNKSLLTLAMEFNQMKILELLLKNGANPHMKLTGKNLLHIYFNEFYYDFELLELLIRYNCDVNAKDDDGRSPLFLCYKNCNEECISGKPQMWANNILNKLSEDHKHLEILLKNKADVNEVFDNGQSILHLFIRSNICTSTTINELWKTHPNVVGVKLVKTLLQYGADPNVKDDNGDSPLQLAVSSNNSDVVDVLLEHGADVQSVDISKLHWDFHWSIGWMNSLIKFFMILNFLIDKGFKLNESICLTVLKLLDNAAGFGNKISLHNKLYNTLLFGSLTQTRSLLNDVKSGSDNQLEEDDKQTLARLLSVQIKTVEKGNMFMTAEMKDYVQQFQKFFITSQKYIDLDDSKIQLEIEYLKKLMIKDGVSLLDICTYSPQKAYSLMKEFNFRTIIYSNDFDYKCKELSDTIKGYIVKCFINKIFVDIGLKY</sequence>
<evidence type="ECO:0000313" key="4">
    <source>
        <dbReference type="EMBL" id="KAL3400585.1"/>
    </source>
</evidence>
<comment type="caution">
    <text evidence="4">The sequence shown here is derived from an EMBL/GenBank/DDBJ whole genome shotgun (WGS) entry which is preliminary data.</text>
</comment>
<feature type="repeat" description="ANK" evidence="3">
    <location>
        <begin position="90"/>
        <end position="122"/>
    </location>
</feature>
<dbReference type="PANTHER" id="PTHR24198:SF165">
    <property type="entry name" value="ANKYRIN REPEAT-CONTAINING PROTEIN-RELATED"/>
    <property type="match status" value="1"/>
</dbReference>
<name>A0ABD2X5T2_9HYME</name>
<dbReference type="PRINTS" id="PR01415">
    <property type="entry name" value="ANKYRIN"/>
</dbReference>
<accession>A0ABD2X5T2</accession>
<dbReference type="Gene3D" id="1.25.40.20">
    <property type="entry name" value="Ankyrin repeat-containing domain"/>
    <property type="match status" value="3"/>
</dbReference>
<keyword evidence="5" id="KW-1185">Reference proteome</keyword>
<feature type="repeat" description="ANK" evidence="3">
    <location>
        <begin position="123"/>
        <end position="155"/>
    </location>
</feature>
<evidence type="ECO:0000256" key="3">
    <source>
        <dbReference type="PROSITE-ProRule" id="PRU00023"/>
    </source>
</evidence>
<protein>
    <submittedName>
        <fullName evidence="4">Uncharacterized protein</fullName>
    </submittedName>
</protein>
<dbReference type="PANTHER" id="PTHR24198">
    <property type="entry name" value="ANKYRIN REPEAT AND PROTEIN KINASE DOMAIN-CONTAINING PROTEIN"/>
    <property type="match status" value="1"/>
</dbReference>
<dbReference type="Proteomes" id="UP001627154">
    <property type="component" value="Unassembled WGS sequence"/>
</dbReference>
<dbReference type="SUPFAM" id="SSF48403">
    <property type="entry name" value="Ankyrin repeat"/>
    <property type="match status" value="1"/>
</dbReference>
<evidence type="ECO:0000256" key="1">
    <source>
        <dbReference type="ARBA" id="ARBA00022737"/>
    </source>
</evidence>
<feature type="repeat" description="ANK" evidence="3">
    <location>
        <begin position="454"/>
        <end position="486"/>
    </location>
</feature>
<dbReference type="EMBL" id="JBJJXI010000051">
    <property type="protein sequence ID" value="KAL3400585.1"/>
    <property type="molecule type" value="Genomic_DNA"/>
</dbReference>
<organism evidence="4 5">
    <name type="scientific">Trichogramma kaykai</name>
    <dbReference type="NCBI Taxonomy" id="54128"/>
    <lineage>
        <taxon>Eukaryota</taxon>
        <taxon>Metazoa</taxon>
        <taxon>Ecdysozoa</taxon>
        <taxon>Arthropoda</taxon>
        <taxon>Hexapoda</taxon>
        <taxon>Insecta</taxon>
        <taxon>Pterygota</taxon>
        <taxon>Neoptera</taxon>
        <taxon>Endopterygota</taxon>
        <taxon>Hymenoptera</taxon>
        <taxon>Apocrita</taxon>
        <taxon>Proctotrupomorpha</taxon>
        <taxon>Chalcidoidea</taxon>
        <taxon>Trichogrammatidae</taxon>
        <taxon>Trichogramma</taxon>
    </lineage>
</organism>
<dbReference type="Pfam" id="PF12796">
    <property type="entry name" value="Ank_2"/>
    <property type="match status" value="3"/>
</dbReference>
<dbReference type="SMART" id="SM00248">
    <property type="entry name" value="ANK"/>
    <property type="match status" value="9"/>
</dbReference>
<evidence type="ECO:0000256" key="2">
    <source>
        <dbReference type="ARBA" id="ARBA00023043"/>
    </source>
</evidence>
<reference evidence="4 5" key="1">
    <citation type="journal article" date="2024" name="bioRxiv">
        <title>A reference genome for Trichogramma kaykai: A tiny desert-dwelling parasitoid wasp with competing sex-ratio distorters.</title>
        <authorList>
            <person name="Culotta J."/>
            <person name="Lindsey A.R."/>
        </authorList>
    </citation>
    <scope>NUCLEOTIDE SEQUENCE [LARGE SCALE GENOMIC DNA]</scope>
    <source>
        <strain evidence="4 5">KSX58</strain>
    </source>
</reference>
<dbReference type="PROSITE" id="PS50088">
    <property type="entry name" value="ANK_REPEAT"/>
    <property type="match status" value="5"/>
</dbReference>
<proteinExistence type="predicted"/>
<dbReference type="InterPro" id="IPR036770">
    <property type="entry name" value="Ankyrin_rpt-contain_sf"/>
</dbReference>
<feature type="repeat" description="ANK" evidence="3">
    <location>
        <begin position="159"/>
        <end position="191"/>
    </location>
</feature>